<evidence type="ECO:0000256" key="2">
    <source>
        <dbReference type="SAM" id="Phobius"/>
    </source>
</evidence>
<dbReference type="GO" id="GO:0004713">
    <property type="term" value="F:protein tyrosine kinase activity"/>
    <property type="evidence" value="ECO:0007669"/>
    <property type="project" value="TreeGrafter"/>
</dbReference>
<feature type="transmembrane region" description="Helical" evidence="2">
    <location>
        <begin position="395"/>
        <end position="419"/>
    </location>
</feature>
<dbReference type="Proteomes" id="UP000193978">
    <property type="component" value="Chromosome"/>
</dbReference>
<dbReference type="InterPro" id="IPR050445">
    <property type="entry name" value="Bact_polysacc_biosynth/exp"/>
</dbReference>
<keyword evidence="4" id="KW-1185">Reference proteome</keyword>
<reference evidence="3 4" key="1">
    <citation type="submission" date="2017-02" db="EMBL/GenBank/DDBJ databases">
        <authorList>
            <person name="Peterson S.W."/>
        </authorList>
    </citation>
    <scope>NUCLEOTIDE SEQUENCE [LARGE SCALE GENOMIC DNA]</scope>
    <source>
        <strain evidence="3 4">S285</strain>
    </source>
</reference>
<gene>
    <name evidence="3" type="ORF">B1812_08370</name>
</gene>
<feature type="transmembrane region" description="Helical" evidence="2">
    <location>
        <begin position="59"/>
        <end position="82"/>
    </location>
</feature>
<dbReference type="EMBL" id="CP019948">
    <property type="protein sequence ID" value="ARN81087.1"/>
    <property type="molecule type" value="Genomic_DNA"/>
</dbReference>
<keyword evidence="2" id="KW-0812">Transmembrane</keyword>
<dbReference type="OrthoDB" id="7800844at2"/>
<dbReference type="STRING" id="655015.B1812_08370"/>
<sequence>MNHAEEPRGPQPFSPLERTQAISRALNEAARRARFSSRARGSYEKSSFSARRGARLMRIIRWVLFVLLVVVPNVVALAYFGLLASDQYVSEAQFTVSSGAIPKMDGLGSVTGVPPMMIVQDTQIVTNFIESRAMVESLERDVDLRELYGSGSIDWWARFNKKKPIEKFTDYWEKMVKTSISFPAGIVTLTIRAFTAADAKRIADAIIARCETLINGLNDRMRLDTVSAAETDLFRAGEKLKTARLQMEQARNAEQLVDVRQTSASLSQLLSERQTELLKAQSEYQTQLQYVLESAPQMRVLKTRMTSLEAQIQKMKAQITEQQEKNVEAVAEKALSGKMTKFANLDLEQAIAEKRYAASAATLEAARMLAQRKMLYLHPIVAPAEPQEARYPKRWLSIGMTLVASLVGYGVVVGIVGFVRNNMA</sequence>
<keyword evidence="2" id="KW-0472">Membrane</keyword>
<dbReference type="KEGG" id="mbry:B1812_08370"/>
<name>A0A1W6MU40_9HYPH</name>
<evidence type="ECO:0000256" key="1">
    <source>
        <dbReference type="SAM" id="Coils"/>
    </source>
</evidence>
<evidence type="ECO:0000313" key="4">
    <source>
        <dbReference type="Proteomes" id="UP000193978"/>
    </source>
</evidence>
<keyword evidence="1" id="KW-0175">Coiled coil</keyword>
<evidence type="ECO:0000313" key="3">
    <source>
        <dbReference type="EMBL" id="ARN81087.1"/>
    </source>
</evidence>
<dbReference type="AlphaFoldDB" id="A0A1W6MU40"/>
<dbReference type="RefSeq" id="WP_085771176.1">
    <property type="nucleotide sequence ID" value="NZ_AP027149.1"/>
</dbReference>
<protein>
    <submittedName>
        <fullName evidence="3">Lipopolysaccharide biosynthesis protein</fullName>
    </submittedName>
</protein>
<dbReference type="GO" id="GO:0005886">
    <property type="term" value="C:plasma membrane"/>
    <property type="evidence" value="ECO:0007669"/>
    <property type="project" value="TreeGrafter"/>
</dbReference>
<keyword evidence="2" id="KW-1133">Transmembrane helix</keyword>
<organism evidence="3 4">
    <name type="scientific">Methylocystis bryophila</name>
    <dbReference type="NCBI Taxonomy" id="655015"/>
    <lineage>
        <taxon>Bacteria</taxon>
        <taxon>Pseudomonadati</taxon>
        <taxon>Pseudomonadota</taxon>
        <taxon>Alphaproteobacteria</taxon>
        <taxon>Hyphomicrobiales</taxon>
        <taxon>Methylocystaceae</taxon>
        <taxon>Methylocystis</taxon>
    </lineage>
</organism>
<dbReference type="PANTHER" id="PTHR32309">
    <property type="entry name" value="TYROSINE-PROTEIN KINASE"/>
    <property type="match status" value="1"/>
</dbReference>
<accession>A0A1W6MU40</accession>
<dbReference type="PANTHER" id="PTHR32309:SF13">
    <property type="entry name" value="FERRIC ENTEROBACTIN TRANSPORT PROTEIN FEPE"/>
    <property type="match status" value="1"/>
</dbReference>
<proteinExistence type="predicted"/>
<feature type="coiled-coil region" evidence="1">
    <location>
        <begin position="298"/>
        <end position="332"/>
    </location>
</feature>